<evidence type="ECO:0000313" key="3">
    <source>
        <dbReference type="Proteomes" id="UP000282597"/>
    </source>
</evidence>
<sequence length="420" mass="44701">MPVAERQELLETAAELRAQAQTVNKQWGPGGTYRRIVTALTAAASGNVTGTTAEFAQAAALNYLQSLGAEKIKHIADSLKDETARAALHGALAYGGAVARGQSGGAAALGASASVLVNNLLGPIDDFSKEEKEARKNLVTSLVAGLADLGGADASSAQNAAQIETDNNMLAPAIYGFVALAARLAMLGTRNEVKEMAIGAAAATTGAVVLYELDKKLGQDEGQVEENELIQPPPPPMVTPMEPQRPSQIPGRAWHQDEEVLLEGIPNQSGEHIVQPLVTPNQSVEYTVTPLITPIAEAIGKLGNIIFSERTEKAESDTNSAQHFKFEPVNYHGKYDNSVKSRGPVNGQDALNVSVQVKPTSPRRIGIDYKTGDFIIFDNTENNVYHGHVRSWDNLHQDMKRALQKANMVTKNGSILGGGK</sequence>
<gene>
    <name evidence="2" type="ORF">MCB1EB_1164</name>
</gene>
<evidence type="ECO:0000313" key="2">
    <source>
        <dbReference type="EMBL" id="BBE09325.1"/>
    </source>
</evidence>
<name>A0A2Z6EW54_9BURK</name>
<organism evidence="2 3">
    <name type="scientific">Mycoavidus cysteinexigens</name>
    <dbReference type="NCBI Taxonomy" id="1553431"/>
    <lineage>
        <taxon>Bacteria</taxon>
        <taxon>Pseudomonadati</taxon>
        <taxon>Pseudomonadota</taxon>
        <taxon>Betaproteobacteria</taxon>
        <taxon>Burkholderiales</taxon>
        <taxon>Burkholderiaceae</taxon>
        <taxon>Mycoavidus</taxon>
    </lineage>
</organism>
<proteinExistence type="predicted"/>
<dbReference type="Proteomes" id="UP000282597">
    <property type="component" value="Chromosome"/>
</dbReference>
<dbReference type="CDD" id="cd20695">
    <property type="entry name" value="CdiA-CT_5T87E_Ct"/>
    <property type="match status" value="1"/>
</dbReference>
<evidence type="ECO:0000256" key="1">
    <source>
        <dbReference type="SAM" id="MobiDB-lite"/>
    </source>
</evidence>
<dbReference type="RefSeq" id="WP_045362138.1">
    <property type="nucleotide sequence ID" value="NZ_AP018150.1"/>
</dbReference>
<reference evidence="2 3" key="1">
    <citation type="journal article" date="2018" name="Microbes Environ.">
        <title>Comparative Genomic Insights into Endofungal Lifestyles of Two Bacterial Endosymbionts, Mycoavidus cysteinexigens and Burkholderia rhizoxinica.</title>
        <authorList>
            <person name="Sharmin D."/>
            <person name="Guo Y."/>
            <person name="Nishizawa T."/>
            <person name="Ohshima S."/>
            <person name="Sato Y."/>
            <person name="Takashima Y."/>
            <person name="Narisawa K."/>
            <person name="Ohta H."/>
        </authorList>
    </citation>
    <scope>NUCLEOTIDE SEQUENCE [LARGE SCALE GENOMIC DNA]</scope>
    <source>
        <strain evidence="2 3">B1-EB</strain>
    </source>
</reference>
<keyword evidence="3" id="KW-1185">Reference proteome</keyword>
<protein>
    <submittedName>
        <fullName evidence="2">Large exoprotein involved in heme utilization or adhesion</fullName>
    </submittedName>
</protein>
<dbReference type="KEGG" id="mcys:MCB1EB_1164"/>
<dbReference type="EMBL" id="AP018150">
    <property type="protein sequence ID" value="BBE09325.1"/>
    <property type="molecule type" value="Genomic_DNA"/>
</dbReference>
<dbReference type="AlphaFoldDB" id="A0A2Z6EW54"/>
<feature type="region of interest" description="Disordered" evidence="1">
    <location>
        <begin position="227"/>
        <end position="250"/>
    </location>
</feature>
<accession>A0A2Z6EW54</accession>